<accession>D8SIP8</accession>
<protein>
    <submittedName>
        <fullName evidence="2">Uncharacterized protein</fullName>
    </submittedName>
</protein>
<dbReference type="KEGG" id="smo:SELMODRAFT_422519"/>
<sequence length="165" mass="18922">MEFVTGLMDMLIDSRSLIFPEKRQQGRSRSPPPLMATMERCKVRFRDVKFFSPLAEYEYEQMVREMKDLTADVRHVHWLDAYIPECINGTTQLSVWRLDRELLLLLGYEELPGMHMLVNRYVKDTVIPIGSSSRQSSTSLVPRVTTLEASPNTGTSTSCVGHHDT</sequence>
<evidence type="ECO:0000313" key="3">
    <source>
        <dbReference type="Proteomes" id="UP000001514"/>
    </source>
</evidence>
<dbReference type="AlphaFoldDB" id="D8SIP8"/>
<evidence type="ECO:0000256" key="1">
    <source>
        <dbReference type="SAM" id="MobiDB-lite"/>
    </source>
</evidence>
<proteinExistence type="predicted"/>
<keyword evidence="3" id="KW-1185">Reference proteome</keyword>
<dbReference type="HOGENOM" id="CLU_1613630_0_0_1"/>
<dbReference type="Proteomes" id="UP000001514">
    <property type="component" value="Unassembled WGS sequence"/>
</dbReference>
<dbReference type="EMBL" id="GL377622">
    <property type="protein sequence ID" value="EFJ15659.1"/>
    <property type="molecule type" value="Genomic_DNA"/>
</dbReference>
<reference evidence="2 3" key="1">
    <citation type="journal article" date="2011" name="Science">
        <title>The Selaginella genome identifies genetic changes associated with the evolution of vascular plants.</title>
        <authorList>
            <person name="Banks J.A."/>
            <person name="Nishiyama T."/>
            <person name="Hasebe M."/>
            <person name="Bowman J.L."/>
            <person name="Gribskov M."/>
            <person name="dePamphilis C."/>
            <person name="Albert V.A."/>
            <person name="Aono N."/>
            <person name="Aoyama T."/>
            <person name="Ambrose B.A."/>
            <person name="Ashton N.W."/>
            <person name="Axtell M.J."/>
            <person name="Barker E."/>
            <person name="Barker M.S."/>
            <person name="Bennetzen J.L."/>
            <person name="Bonawitz N.D."/>
            <person name="Chapple C."/>
            <person name="Cheng C."/>
            <person name="Correa L.G."/>
            <person name="Dacre M."/>
            <person name="DeBarry J."/>
            <person name="Dreyer I."/>
            <person name="Elias M."/>
            <person name="Engstrom E.M."/>
            <person name="Estelle M."/>
            <person name="Feng L."/>
            <person name="Finet C."/>
            <person name="Floyd S.K."/>
            <person name="Frommer W.B."/>
            <person name="Fujita T."/>
            <person name="Gramzow L."/>
            <person name="Gutensohn M."/>
            <person name="Harholt J."/>
            <person name="Hattori M."/>
            <person name="Heyl A."/>
            <person name="Hirai T."/>
            <person name="Hiwatashi Y."/>
            <person name="Ishikawa M."/>
            <person name="Iwata M."/>
            <person name="Karol K.G."/>
            <person name="Koehler B."/>
            <person name="Kolukisaoglu U."/>
            <person name="Kubo M."/>
            <person name="Kurata T."/>
            <person name="Lalonde S."/>
            <person name="Li K."/>
            <person name="Li Y."/>
            <person name="Litt A."/>
            <person name="Lyons E."/>
            <person name="Manning G."/>
            <person name="Maruyama T."/>
            <person name="Michael T.P."/>
            <person name="Mikami K."/>
            <person name="Miyazaki S."/>
            <person name="Morinaga S."/>
            <person name="Murata T."/>
            <person name="Mueller-Roeber B."/>
            <person name="Nelson D.R."/>
            <person name="Obara M."/>
            <person name="Oguri Y."/>
            <person name="Olmstead R.G."/>
            <person name="Onodera N."/>
            <person name="Petersen B.L."/>
            <person name="Pils B."/>
            <person name="Prigge M."/>
            <person name="Rensing S.A."/>
            <person name="Riano-Pachon D.M."/>
            <person name="Roberts A.W."/>
            <person name="Sato Y."/>
            <person name="Scheller H.V."/>
            <person name="Schulz B."/>
            <person name="Schulz C."/>
            <person name="Shakirov E.V."/>
            <person name="Shibagaki N."/>
            <person name="Shinohara N."/>
            <person name="Shippen D.E."/>
            <person name="Soerensen I."/>
            <person name="Sotooka R."/>
            <person name="Sugimoto N."/>
            <person name="Sugita M."/>
            <person name="Sumikawa N."/>
            <person name="Tanurdzic M."/>
            <person name="Theissen G."/>
            <person name="Ulvskov P."/>
            <person name="Wakazuki S."/>
            <person name="Weng J.K."/>
            <person name="Willats W.W."/>
            <person name="Wipf D."/>
            <person name="Wolf P.G."/>
            <person name="Yang L."/>
            <person name="Zimmer A.D."/>
            <person name="Zhu Q."/>
            <person name="Mitros T."/>
            <person name="Hellsten U."/>
            <person name="Loque D."/>
            <person name="Otillar R."/>
            <person name="Salamov A."/>
            <person name="Schmutz J."/>
            <person name="Shapiro H."/>
            <person name="Lindquist E."/>
            <person name="Lucas S."/>
            <person name="Rokhsar D."/>
            <person name="Grigoriev I.V."/>
        </authorList>
    </citation>
    <scope>NUCLEOTIDE SEQUENCE [LARGE SCALE GENOMIC DNA]</scope>
</reference>
<feature type="compositionally biased region" description="Polar residues" evidence="1">
    <location>
        <begin position="147"/>
        <end position="159"/>
    </location>
</feature>
<name>D8SIP8_SELML</name>
<feature type="region of interest" description="Disordered" evidence="1">
    <location>
        <begin position="146"/>
        <end position="165"/>
    </location>
</feature>
<gene>
    <name evidence="2" type="ORF">SELMODRAFT_422519</name>
</gene>
<evidence type="ECO:0000313" key="2">
    <source>
        <dbReference type="EMBL" id="EFJ15659.1"/>
    </source>
</evidence>
<organism evidence="3">
    <name type="scientific">Selaginella moellendorffii</name>
    <name type="common">Spikemoss</name>
    <dbReference type="NCBI Taxonomy" id="88036"/>
    <lineage>
        <taxon>Eukaryota</taxon>
        <taxon>Viridiplantae</taxon>
        <taxon>Streptophyta</taxon>
        <taxon>Embryophyta</taxon>
        <taxon>Tracheophyta</taxon>
        <taxon>Lycopodiopsida</taxon>
        <taxon>Selaginellales</taxon>
        <taxon>Selaginellaceae</taxon>
        <taxon>Selaginella</taxon>
    </lineage>
</organism>
<dbReference type="Gramene" id="EFJ15659">
    <property type="protein sequence ID" value="EFJ15659"/>
    <property type="gene ID" value="SELMODRAFT_422519"/>
</dbReference>
<dbReference type="InParanoid" id="D8SIP8"/>